<comment type="caution">
    <text evidence="2">The sequence shown here is derived from an EMBL/GenBank/DDBJ whole genome shotgun (WGS) entry which is preliminary data.</text>
</comment>
<dbReference type="PROSITE" id="PS51459">
    <property type="entry name" value="FIDO"/>
    <property type="match status" value="1"/>
</dbReference>
<evidence type="ECO:0000313" key="3">
    <source>
        <dbReference type="Proteomes" id="UP001209854"/>
    </source>
</evidence>
<accession>A0ABT3N0Q6</accession>
<dbReference type="Proteomes" id="UP001209854">
    <property type="component" value="Unassembled WGS sequence"/>
</dbReference>
<proteinExistence type="predicted"/>
<feature type="domain" description="Fido" evidence="1">
    <location>
        <begin position="13"/>
        <end position="137"/>
    </location>
</feature>
<reference evidence="2 3" key="1">
    <citation type="submission" date="2022-10" db="EMBL/GenBank/DDBJ databases">
        <title>High-quality genome sequences of two octocoral-associated bacteria, Endozoicomonas euniceicola EF212 and Endozoicomonas gorgoniicola PS125.</title>
        <authorList>
            <person name="Chiou Y.-J."/>
            <person name="Chen Y.-H."/>
        </authorList>
    </citation>
    <scope>NUCLEOTIDE SEQUENCE [LARGE SCALE GENOMIC DNA]</scope>
    <source>
        <strain evidence="2 3">PS125</strain>
    </source>
</reference>
<dbReference type="SUPFAM" id="SSF140931">
    <property type="entry name" value="Fic-like"/>
    <property type="match status" value="1"/>
</dbReference>
<dbReference type="InterPro" id="IPR003812">
    <property type="entry name" value="Fido"/>
</dbReference>
<dbReference type="EMBL" id="JAPFCC010000001">
    <property type="protein sequence ID" value="MCW7555199.1"/>
    <property type="molecule type" value="Genomic_DNA"/>
</dbReference>
<sequence>MARKNRYPEIELRPGLQLVVVHDHKNNRGFQLSNEFCQAFEAELQQIKESSKKGMEQELQKIFCIAKVCRNLQFTHPFKDGNGRTFGCILVNGLLMREGLSPSLIDDANKFDAYSVDELVEVIRSGQRQFNALKSRF</sequence>
<dbReference type="Gene3D" id="1.10.3290.10">
    <property type="entry name" value="Fido-like domain"/>
    <property type="match status" value="1"/>
</dbReference>
<protein>
    <submittedName>
        <fullName evidence="2">Fic family protein</fullName>
    </submittedName>
</protein>
<dbReference type="InterPro" id="IPR036597">
    <property type="entry name" value="Fido-like_dom_sf"/>
</dbReference>
<name>A0ABT3N0Q6_9GAMM</name>
<evidence type="ECO:0000259" key="1">
    <source>
        <dbReference type="PROSITE" id="PS51459"/>
    </source>
</evidence>
<gene>
    <name evidence="2" type="ORF">NX722_21730</name>
</gene>
<evidence type="ECO:0000313" key="2">
    <source>
        <dbReference type="EMBL" id="MCW7555199.1"/>
    </source>
</evidence>
<keyword evidence="3" id="KW-1185">Reference proteome</keyword>
<dbReference type="RefSeq" id="WP_262564975.1">
    <property type="nucleotide sequence ID" value="NZ_JAPFCC010000001.1"/>
</dbReference>
<organism evidence="2 3">
    <name type="scientific">Endozoicomonas gorgoniicola</name>
    <dbReference type="NCBI Taxonomy" id="1234144"/>
    <lineage>
        <taxon>Bacteria</taxon>
        <taxon>Pseudomonadati</taxon>
        <taxon>Pseudomonadota</taxon>
        <taxon>Gammaproteobacteria</taxon>
        <taxon>Oceanospirillales</taxon>
        <taxon>Endozoicomonadaceae</taxon>
        <taxon>Endozoicomonas</taxon>
    </lineage>
</organism>